<dbReference type="AlphaFoldDB" id="A0AAX2AB60"/>
<dbReference type="InterPro" id="IPR039052">
    <property type="entry name" value="Antitox_PemI-like"/>
</dbReference>
<organism evidence="3 5">
    <name type="scientific">Halarcobacter bivalviorum</name>
    <dbReference type="NCBI Taxonomy" id="663364"/>
    <lineage>
        <taxon>Bacteria</taxon>
        <taxon>Pseudomonadati</taxon>
        <taxon>Campylobacterota</taxon>
        <taxon>Epsilonproteobacteria</taxon>
        <taxon>Campylobacterales</taxon>
        <taxon>Arcobacteraceae</taxon>
        <taxon>Halarcobacter</taxon>
    </lineage>
</organism>
<feature type="domain" description="SpoVT-AbrB" evidence="1">
    <location>
        <begin position="6"/>
        <end position="51"/>
    </location>
</feature>
<reference evidence="3 5" key="1">
    <citation type="submission" date="2017-10" db="EMBL/GenBank/DDBJ databases">
        <title>Genomics of the genus Arcobacter.</title>
        <authorList>
            <person name="Perez-Cataluna A."/>
            <person name="Figueras M.J."/>
        </authorList>
    </citation>
    <scope>NUCLEOTIDE SEQUENCE [LARGE SCALE GENOMIC DNA]</scope>
    <source>
        <strain evidence="3 5">CECT 7835</strain>
    </source>
</reference>
<dbReference type="PANTHER" id="PTHR40516:SF1">
    <property type="entry name" value="ANTITOXIN CHPS-RELATED"/>
    <property type="match status" value="1"/>
</dbReference>
<evidence type="ECO:0000313" key="2">
    <source>
        <dbReference type="EMBL" id="AXH11958.1"/>
    </source>
</evidence>
<sequence>MTAKISKWGNSQGLRVPKDIMESLQLHIGDNVNITIVDGKAIIEPVRQDIPDYDLNELVSKVPEDYKANEEFDTTIGKEEW</sequence>
<dbReference type="EMBL" id="PDKM01000001">
    <property type="protein sequence ID" value="RXK11075.1"/>
    <property type="molecule type" value="Genomic_DNA"/>
</dbReference>
<dbReference type="Gene3D" id="2.10.260.10">
    <property type="match status" value="1"/>
</dbReference>
<proteinExistence type="predicted"/>
<evidence type="ECO:0000259" key="1">
    <source>
        <dbReference type="SMART" id="SM00966"/>
    </source>
</evidence>
<dbReference type="Proteomes" id="UP000253850">
    <property type="component" value="Chromosome"/>
</dbReference>
<evidence type="ECO:0000313" key="3">
    <source>
        <dbReference type="EMBL" id="RXK11075.1"/>
    </source>
</evidence>
<accession>A0AAX2AB60</accession>
<dbReference type="Pfam" id="PF04014">
    <property type="entry name" value="MazE_antitoxin"/>
    <property type="match status" value="1"/>
</dbReference>
<keyword evidence="5" id="KW-1185">Reference proteome</keyword>
<gene>
    <name evidence="2" type="ORF">ABIV_0951</name>
    <name evidence="3" type="ORF">CRV05_01530</name>
</gene>
<dbReference type="KEGG" id="hbv:ABIV_0951"/>
<dbReference type="GO" id="GO:0097351">
    <property type="term" value="F:toxin sequestering activity"/>
    <property type="evidence" value="ECO:0007669"/>
    <property type="project" value="InterPro"/>
</dbReference>
<dbReference type="SMART" id="SM00966">
    <property type="entry name" value="SpoVT_AbrB"/>
    <property type="match status" value="1"/>
</dbReference>
<dbReference type="InterPro" id="IPR037914">
    <property type="entry name" value="SpoVT-AbrB_sf"/>
</dbReference>
<evidence type="ECO:0000313" key="5">
    <source>
        <dbReference type="Proteomes" id="UP000289193"/>
    </source>
</evidence>
<protein>
    <submittedName>
        <fullName evidence="2">Toxin-antitoxin system, antitoxin component, MazE family</fullName>
    </submittedName>
    <submittedName>
        <fullName evidence="3">Transcriptional regulator/antitoxin MazE</fullName>
    </submittedName>
</protein>
<evidence type="ECO:0000313" key="4">
    <source>
        <dbReference type="Proteomes" id="UP000253850"/>
    </source>
</evidence>
<dbReference type="GO" id="GO:0003677">
    <property type="term" value="F:DNA binding"/>
    <property type="evidence" value="ECO:0007669"/>
    <property type="project" value="InterPro"/>
</dbReference>
<dbReference type="SUPFAM" id="SSF89447">
    <property type="entry name" value="AbrB/MazE/MraZ-like"/>
    <property type="match status" value="1"/>
</dbReference>
<dbReference type="RefSeq" id="WP_114838811.1">
    <property type="nucleotide sequence ID" value="NZ_CP031217.1"/>
</dbReference>
<name>A0AAX2AB60_9BACT</name>
<dbReference type="EMBL" id="CP031217">
    <property type="protein sequence ID" value="AXH11958.1"/>
    <property type="molecule type" value="Genomic_DNA"/>
</dbReference>
<dbReference type="InterPro" id="IPR007159">
    <property type="entry name" value="SpoVT-AbrB_dom"/>
</dbReference>
<reference evidence="2 4" key="2">
    <citation type="submission" date="2018-07" db="EMBL/GenBank/DDBJ databases">
        <title>Complete genome of the Arcobacter bivalviorum type strain LMG 26154.</title>
        <authorList>
            <person name="Miller W.G."/>
            <person name="Yee E."/>
            <person name="Bono J.L."/>
        </authorList>
    </citation>
    <scope>NUCLEOTIDE SEQUENCE [LARGE SCALE GENOMIC DNA]</scope>
    <source>
        <strain evidence="2 4">LMG 26154</strain>
    </source>
</reference>
<dbReference type="Proteomes" id="UP000289193">
    <property type="component" value="Unassembled WGS sequence"/>
</dbReference>
<dbReference type="PANTHER" id="PTHR40516">
    <property type="entry name" value="ANTITOXIN CHPS-RELATED"/>
    <property type="match status" value="1"/>
</dbReference>